<evidence type="ECO:0000256" key="2">
    <source>
        <dbReference type="SAM" id="SignalP"/>
    </source>
</evidence>
<dbReference type="EMBL" id="CP035491">
    <property type="protein sequence ID" value="QAY72510.1"/>
    <property type="molecule type" value="Genomic_DNA"/>
</dbReference>
<dbReference type="OrthoDB" id="5123816at2"/>
<protein>
    <submittedName>
        <fullName evidence="4">LysM domain-containing protein</fullName>
    </submittedName>
</protein>
<dbReference type="PROSITE" id="PS51782">
    <property type="entry name" value="LYSM"/>
    <property type="match status" value="1"/>
</dbReference>
<feature type="region of interest" description="Disordered" evidence="1">
    <location>
        <begin position="53"/>
        <end position="90"/>
    </location>
</feature>
<dbReference type="Proteomes" id="UP000291259">
    <property type="component" value="Chromosome"/>
</dbReference>
<evidence type="ECO:0000259" key="3">
    <source>
        <dbReference type="PROSITE" id="PS51782"/>
    </source>
</evidence>
<reference evidence="4 5" key="1">
    <citation type="submission" date="2019-01" db="EMBL/GenBank/DDBJ databases">
        <title>Genome sequencing of strain FW100M-8.</title>
        <authorList>
            <person name="Heo J."/>
            <person name="Kim S.-J."/>
            <person name="Kim J.-S."/>
            <person name="Hong S.-B."/>
            <person name="Kwon S.-W."/>
        </authorList>
    </citation>
    <scope>NUCLEOTIDE SEQUENCE [LARGE SCALE GENOMIC DNA]</scope>
    <source>
        <strain evidence="4 5">FW100M-8</strain>
    </source>
</reference>
<feature type="chain" id="PRO_5038556726" evidence="2">
    <location>
        <begin position="29"/>
        <end position="167"/>
    </location>
</feature>
<dbReference type="SMART" id="SM00257">
    <property type="entry name" value="LysM"/>
    <property type="match status" value="1"/>
</dbReference>
<dbReference type="Pfam" id="PF01476">
    <property type="entry name" value="LysM"/>
    <property type="match status" value="1"/>
</dbReference>
<dbReference type="SUPFAM" id="SSF54106">
    <property type="entry name" value="LysM domain"/>
    <property type="match status" value="1"/>
</dbReference>
<evidence type="ECO:0000256" key="1">
    <source>
        <dbReference type="SAM" id="MobiDB-lite"/>
    </source>
</evidence>
<evidence type="ECO:0000313" key="4">
    <source>
        <dbReference type="EMBL" id="QAY72510.1"/>
    </source>
</evidence>
<dbReference type="InterPro" id="IPR018392">
    <property type="entry name" value="LysM"/>
</dbReference>
<proteinExistence type="predicted"/>
<name>A0A4P6F8S6_9MICO</name>
<dbReference type="PROSITE" id="PS51257">
    <property type="entry name" value="PROKAR_LIPOPROTEIN"/>
    <property type="match status" value="1"/>
</dbReference>
<evidence type="ECO:0000313" key="5">
    <source>
        <dbReference type="Proteomes" id="UP000291259"/>
    </source>
</evidence>
<accession>A0A4P6F8S6</accession>
<sequence length="167" mass="17614">MTPTRTRRSALPAPAALLMTLAAVPLLLTGCFPSEEKPVETVYVTVPAKPAPTTVQPVTPTVAPEPPAPPAAEPAPPVPNDPAPVYEPGPAYDNGPVPGANGPTDVDGNGVPSIYTVVSGDSFFDIAQRFDLPQQQLLRMNPQIHDFGETVYIGDKINLDWQRVGLG</sequence>
<feature type="compositionally biased region" description="Low complexity" evidence="1">
    <location>
        <begin position="53"/>
        <end position="62"/>
    </location>
</feature>
<dbReference type="AlphaFoldDB" id="A0A4P6F8S6"/>
<gene>
    <name evidence="4" type="ORF">ET445_03300</name>
</gene>
<feature type="domain" description="LysM" evidence="3">
    <location>
        <begin position="113"/>
        <end position="159"/>
    </location>
</feature>
<dbReference type="CDD" id="cd00118">
    <property type="entry name" value="LysM"/>
    <property type="match status" value="1"/>
</dbReference>
<feature type="compositionally biased region" description="Pro residues" evidence="1">
    <location>
        <begin position="63"/>
        <end position="87"/>
    </location>
</feature>
<keyword evidence="5" id="KW-1185">Reference proteome</keyword>
<dbReference type="InterPro" id="IPR036779">
    <property type="entry name" value="LysM_dom_sf"/>
</dbReference>
<dbReference type="KEGG" id="agf:ET445_03300"/>
<dbReference type="RefSeq" id="WP_129188806.1">
    <property type="nucleotide sequence ID" value="NZ_CP035491.1"/>
</dbReference>
<keyword evidence="2" id="KW-0732">Signal</keyword>
<feature type="signal peptide" evidence="2">
    <location>
        <begin position="1"/>
        <end position="28"/>
    </location>
</feature>
<organism evidence="4 5">
    <name type="scientific">Agromyces protaetiae</name>
    <dbReference type="NCBI Taxonomy" id="2509455"/>
    <lineage>
        <taxon>Bacteria</taxon>
        <taxon>Bacillati</taxon>
        <taxon>Actinomycetota</taxon>
        <taxon>Actinomycetes</taxon>
        <taxon>Micrococcales</taxon>
        <taxon>Microbacteriaceae</taxon>
        <taxon>Agromyces</taxon>
    </lineage>
</organism>
<dbReference type="Gene3D" id="3.10.350.10">
    <property type="entry name" value="LysM domain"/>
    <property type="match status" value="1"/>
</dbReference>